<dbReference type="EMBL" id="SJPR01000001">
    <property type="protein sequence ID" value="TWU00588.1"/>
    <property type="molecule type" value="Genomic_DNA"/>
</dbReference>
<evidence type="ECO:0000313" key="3">
    <source>
        <dbReference type="Proteomes" id="UP000317421"/>
    </source>
</evidence>
<feature type="chain" id="PRO_5022822532" evidence="1">
    <location>
        <begin position="21"/>
        <end position="128"/>
    </location>
</feature>
<sequence length="128" mass="13656" precursor="true">MTKHLMAAAAAVALCFVAGADKAEARGFHIRAGGVHVDVGNPHGHGRGYAVGYPAAYGYGGFGGHGGGYGGVHRSFYGGGHGGHHGGAVWHDTTHYDWHGPSLRRHGNHYDYTPGHYDLHRDGHWDRH</sequence>
<gene>
    <name evidence="2" type="ORF">Pla108_15400</name>
</gene>
<name>A0A5C6AM73_9BACT</name>
<dbReference type="OrthoDB" id="290982at2"/>
<protein>
    <submittedName>
        <fullName evidence="2">Uncharacterized protein</fullName>
    </submittedName>
</protein>
<organism evidence="2 3">
    <name type="scientific">Botrimarina colliarenosi</name>
    <dbReference type="NCBI Taxonomy" id="2528001"/>
    <lineage>
        <taxon>Bacteria</taxon>
        <taxon>Pseudomonadati</taxon>
        <taxon>Planctomycetota</taxon>
        <taxon>Planctomycetia</taxon>
        <taxon>Pirellulales</taxon>
        <taxon>Lacipirellulaceae</taxon>
        <taxon>Botrimarina</taxon>
    </lineage>
</organism>
<reference evidence="2 3" key="1">
    <citation type="submission" date="2019-02" db="EMBL/GenBank/DDBJ databases">
        <title>Deep-cultivation of Planctomycetes and their phenomic and genomic characterization uncovers novel biology.</title>
        <authorList>
            <person name="Wiegand S."/>
            <person name="Jogler M."/>
            <person name="Boedeker C."/>
            <person name="Pinto D."/>
            <person name="Vollmers J."/>
            <person name="Rivas-Marin E."/>
            <person name="Kohn T."/>
            <person name="Peeters S.H."/>
            <person name="Heuer A."/>
            <person name="Rast P."/>
            <person name="Oberbeckmann S."/>
            <person name="Bunk B."/>
            <person name="Jeske O."/>
            <person name="Meyerdierks A."/>
            <person name="Storesund J.E."/>
            <person name="Kallscheuer N."/>
            <person name="Luecker S."/>
            <person name="Lage O.M."/>
            <person name="Pohl T."/>
            <person name="Merkel B.J."/>
            <person name="Hornburger P."/>
            <person name="Mueller R.-W."/>
            <person name="Bruemmer F."/>
            <person name="Labrenz M."/>
            <person name="Spormann A.M."/>
            <person name="Op Den Camp H."/>
            <person name="Overmann J."/>
            <person name="Amann R."/>
            <person name="Jetten M.S.M."/>
            <person name="Mascher T."/>
            <person name="Medema M.H."/>
            <person name="Devos D.P."/>
            <person name="Kaster A.-K."/>
            <person name="Ovreas L."/>
            <person name="Rohde M."/>
            <person name="Galperin M.Y."/>
            <person name="Jogler C."/>
        </authorList>
    </citation>
    <scope>NUCLEOTIDE SEQUENCE [LARGE SCALE GENOMIC DNA]</scope>
    <source>
        <strain evidence="2 3">Pla108</strain>
    </source>
</reference>
<feature type="signal peptide" evidence="1">
    <location>
        <begin position="1"/>
        <end position="20"/>
    </location>
</feature>
<evidence type="ECO:0000256" key="1">
    <source>
        <dbReference type="SAM" id="SignalP"/>
    </source>
</evidence>
<keyword evidence="3" id="KW-1185">Reference proteome</keyword>
<accession>A0A5C6AM73</accession>
<dbReference type="Proteomes" id="UP000317421">
    <property type="component" value="Unassembled WGS sequence"/>
</dbReference>
<comment type="caution">
    <text evidence="2">The sequence shown here is derived from an EMBL/GenBank/DDBJ whole genome shotgun (WGS) entry which is preliminary data.</text>
</comment>
<proteinExistence type="predicted"/>
<dbReference type="AlphaFoldDB" id="A0A5C6AM73"/>
<dbReference type="RefSeq" id="WP_146444242.1">
    <property type="nucleotide sequence ID" value="NZ_SJPR01000001.1"/>
</dbReference>
<evidence type="ECO:0000313" key="2">
    <source>
        <dbReference type="EMBL" id="TWU00588.1"/>
    </source>
</evidence>
<keyword evidence="1" id="KW-0732">Signal</keyword>